<reference evidence="2 3" key="1">
    <citation type="submission" date="2019-02" db="EMBL/GenBank/DDBJ databases">
        <title>Deep-cultivation of Planctomycetes and their phenomic and genomic characterization uncovers novel biology.</title>
        <authorList>
            <person name="Wiegand S."/>
            <person name="Jogler M."/>
            <person name="Boedeker C."/>
            <person name="Pinto D."/>
            <person name="Vollmers J."/>
            <person name="Rivas-Marin E."/>
            <person name="Kohn T."/>
            <person name="Peeters S.H."/>
            <person name="Heuer A."/>
            <person name="Rast P."/>
            <person name="Oberbeckmann S."/>
            <person name="Bunk B."/>
            <person name="Jeske O."/>
            <person name="Meyerdierks A."/>
            <person name="Storesund J.E."/>
            <person name="Kallscheuer N."/>
            <person name="Luecker S."/>
            <person name="Lage O.M."/>
            <person name="Pohl T."/>
            <person name="Merkel B.J."/>
            <person name="Hornburger P."/>
            <person name="Mueller R.-W."/>
            <person name="Bruemmer F."/>
            <person name="Labrenz M."/>
            <person name="Spormann A.M."/>
            <person name="Op den Camp H."/>
            <person name="Overmann J."/>
            <person name="Amann R."/>
            <person name="Jetten M.S.M."/>
            <person name="Mascher T."/>
            <person name="Medema M.H."/>
            <person name="Devos D.P."/>
            <person name="Kaster A.-K."/>
            <person name="Ovreas L."/>
            <person name="Rohde M."/>
            <person name="Galperin M.Y."/>
            <person name="Jogler C."/>
        </authorList>
    </citation>
    <scope>NUCLEOTIDE SEQUENCE [LARGE SCALE GENOMIC DNA]</scope>
    <source>
        <strain evidence="2 3">Pan216</strain>
    </source>
</reference>
<accession>A0A518B5A0</accession>
<dbReference type="InterPro" id="IPR010982">
    <property type="entry name" value="Lambda_DNA-bd_dom_sf"/>
</dbReference>
<evidence type="ECO:0000259" key="1">
    <source>
        <dbReference type="PROSITE" id="PS50943"/>
    </source>
</evidence>
<gene>
    <name evidence="2" type="ORF">Pan216_29930</name>
</gene>
<evidence type="ECO:0000313" key="2">
    <source>
        <dbReference type="EMBL" id="QDU62126.1"/>
    </source>
</evidence>
<dbReference type="PROSITE" id="PS50943">
    <property type="entry name" value="HTH_CROC1"/>
    <property type="match status" value="1"/>
</dbReference>
<protein>
    <recommendedName>
        <fullName evidence="1">HTH cro/C1-type domain-containing protein</fullName>
    </recommendedName>
</protein>
<proteinExistence type="predicted"/>
<evidence type="ECO:0000313" key="3">
    <source>
        <dbReference type="Proteomes" id="UP000317093"/>
    </source>
</evidence>
<feature type="domain" description="HTH cro/C1-type" evidence="1">
    <location>
        <begin position="154"/>
        <end position="194"/>
    </location>
</feature>
<dbReference type="KEGG" id="knv:Pan216_29930"/>
<dbReference type="CDD" id="cd00093">
    <property type="entry name" value="HTH_XRE"/>
    <property type="match status" value="1"/>
</dbReference>
<dbReference type="GO" id="GO:0003677">
    <property type="term" value="F:DNA binding"/>
    <property type="evidence" value="ECO:0007669"/>
    <property type="project" value="InterPro"/>
</dbReference>
<name>A0A518B5A0_9BACT</name>
<dbReference type="Gene3D" id="1.10.260.40">
    <property type="entry name" value="lambda repressor-like DNA-binding domains"/>
    <property type="match status" value="1"/>
</dbReference>
<organism evidence="2 3">
    <name type="scientific">Kolteria novifilia</name>
    <dbReference type="NCBI Taxonomy" id="2527975"/>
    <lineage>
        <taxon>Bacteria</taxon>
        <taxon>Pseudomonadati</taxon>
        <taxon>Planctomycetota</taxon>
        <taxon>Planctomycetia</taxon>
        <taxon>Kolteriales</taxon>
        <taxon>Kolteriaceae</taxon>
        <taxon>Kolteria</taxon>
    </lineage>
</organism>
<dbReference type="SUPFAM" id="SSF47413">
    <property type="entry name" value="lambda repressor-like DNA-binding domains"/>
    <property type="match status" value="1"/>
</dbReference>
<sequence length="228" mass="25708">MDTSLFRRKNGNGLNGFRRGIPPQRHSPLLMLTANLNSFCRLWKVSTQFVAHHALMSIEKLERLAASHGWEESPTVHQLGKIADSMRLSAADLLDPIESARRSLLEGTKYSRSPTLRNFVAHDLLDDIVLAHILAVNMRCGILDCDVQLDVERLEAATGISRERLTRFLHAQGLPSVADGYRIADALGVSVDDLLSERRFGQNIRDLEEMINHYEPHRMDEVSIRFSG</sequence>
<keyword evidence="3" id="KW-1185">Reference proteome</keyword>
<dbReference type="AlphaFoldDB" id="A0A518B5A0"/>
<dbReference type="RefSeq" id="WP_145258644.1">
    <property type="nucleotide sequence ID" value="NZ_CP036279.1"/>
</dbReference>
<dbReference type="EMBL" id="CP036279">
    <property type="protein sequence ID" value="QDU62126.1"/>
    <property type="molecule type" value="Genomic_DNA"/>
</dbReference>
<dbReference type="InterPro" id="IPR001387">
    <property type="entry name" value="Cro/C1-type_HTH"/>
</dbReference>
<dbReference type="Proteomes" id="UP000317093">
    <property type="component" value="Chromosome"/>
</dbReference>